<evidence type="ECO:0000313" key="3">
    <source>
        <dbReference type="Proteomes" id="UP001289374"/>
    </source>
</evidence>
<name>A0AAE1WA80_9LAMI</name>
<sequence length="170" mass="19279">MFQLARKEAYLRIYRHMINPVPGMHDYEESSLGIVDPPHAAIKVGKPNKVRRRDANDLRDGNVVSRKGLSHTCANCLKIGHNKRSCTNPTHPNFRKTQAPVDDPSDTRNEPQHRQTEEMPPNMSQTDSSHNVEILPQAFVNSMSTTKHVYRGPSSSMPRPPPTTQRPFFT</sequence>
<dbReference type="EMBL" id="JACGWL010000013">
    <property type="protein sequence ID" value="KAK4389649.1"/>
    <property type="molecule type" value="Genomic_DNA"/>
</dbReference>
<gene>
    <name evidence="2" type="ORF">Sango_2301900</name>
</gene>
<dbReference type="AlphaFoldDB" id="A0AAE1WA80"/>
<accession>A0AAE1WA80</accession>
<evidence type="ECO:0000256" key="1">
    <source>
        <dbReference type="SAM" id="MobiDB-lite"/>
    </source>
</evidence>
<reference evidence="2" key="2">
    <citation type="journal article" date="2024" name="Plant">
        <title>Genomic evolution and insights into agronomic trait innovations of Sesamum species.</title>
        <authorList>
            <person name="Miao H."/>
            <person name="Wang L."/>
            <person name="Qu L."/>
            <person name="Liu H."/>
            <person name="Sun Y."/>
            <person name="Le M."/>
            <person name="Wang Q."/>
            <person name="Wei S."/>
            <person name="Zheng Y."/>
            <person name="Lin W."/>
            <person name="Duan Y."/>
            <person name="Cao H."/>
            <person name="Xiong S."/>
            <person name="Wang X."/>
            <person name="Wei L."/>
            <person name="Li C."/>
            <person name="Ma Q."/>
            <person name="Ju M."/>
            <person name="Zhao R."/>
            <person name="Li G."/>
            <person name="Mu C."/>
            <person name="Tian Q."/>
            <person name="Mei H."/>
            <person name="Zhang T."/>
            <person name="Gao T."/>
            <person name="Zhang H."/>
        </authorList>
    </citation>
    <scope>NUCLEOTIDE SEQUENCE</scope>
    <source>
        <strain evidence="2">K16</strain>
    </source>
</reference>
<keyword evidence="3" id="KW-1185">Reference proteome</keyword>
<protein>
    <submittedName>
        <fullName evidence="2">Uncharacterized protein</fullName>
    </submittedName>
</protein>
<proteinExistence type="predicted"/>
<dbReference type="Proteomes" id="UP001289374">
    <property type="component" value="Unassembled WGS sequence"/>
</dbReference>
<reference evidence="2" key="1">
    <citation type="submission" date="2020-06" db="EMBL/GenBank/DDBJ databases">
        <authorList>
            <person name="Li T."/>
            <person name="Hu X."/>
            <person name="Zhang T."/>
            <person name="Song X."/>
            <person name="Zhang H."/>
            <person name="Dai N."/>
            <person name="Sheng W."/>
            <person name="Hou X."/>
            <person name="Wei L."/>
        </authorList>
    </citation>
    <scope>NUCLEOTIDE SEQUENCE</scope>
    <source>
        <strain evidence="2">K16</strain>
        <tissue evidence="2">Leaf</tissue>
    </source>
</reference>
<organism evidence="2 3">
    <name type="scientific">Sesamum angolense</name>
    <dbReference type="NCBI Taxonomy" id="2727404"/>
    <lineage>
        <taxon>Eukaryota</taxon>
        <taxon>Viridiplantae</taxon>
        <taxon>Streptophyta</taxon>
        <taxon>Embryophyta</taxon>
        <taxon>Tracheophyta</taxon>
        <taxon>Spermatophyta</taxon>
        <taxon>Magnoliopsida</taxon>
        <taxon>eudicotyledons</taxon>
        <taxon>Gunneridae</taxon>
        <taxon>Pentapetalae</taxon>
        <taxon>asterids</taxon>
        <taxon>lamiids</taxon>
        <taxon>Lamiales</taxon>
        <taxon>Pedaliaceae</taxon>
        <taxon>Sesamum</taxon>
    </lineage>
</organism>
<feature type="region of interest" description="Disordered" evidence="1">
    <location>
        <begin position="148"/>
        <end position="170"/>
    </location>
</feature>
<feature type="region of interest" description="Disordered" evidence="1">
    <location>
        <begin position="83"/>
        <end position="128"/>
    </location>
</feature>
<evidence type="ECO:0000313" key="2">
    <source>
        <dbReference type="EMBL" id="KAK4389649.1"/>
    </source>
</evidence>
<comment type="caution">
    <text evidence="2">The sequence shown here is derived from an EMBL/GenBank/DDBJ whole genome shotgun (WGS) entry which is preliminary data.</text>
</comment>
<feature type="compositionally biased region" description="Basic and acidic residues" evidence="1">
    <location>
        <begin position="105"/>
        <end position="117"/>
    </location>
</feature>